<dbReference type="InterPro" id="IPR005105">
    <property type="entry name" value="GlnD_Uridyltrans_N"/>
</dbReference>
<evidence type="ECO:0000259" key="4">
    <source>
        <dbReference type="PROSITE" id="PS51371"/>
    </source>
</evidence>
<dbReference type="InterPro" id="IPR014710">
    <property type="entry name" value="RmlC-like_jellyroll"/>
</dbReference>
<dbReference type="PANTHER" id="PTHR48108">
    <property type="entry name" value="CBS DOMAIN-CONTAINING PROTEIN CBSX2, CHLOROPLASTIC"/>
    <property type="match status" value="1"/>
</dbReference>
<comment type="caution">
    <text evidence="5">The sequence shown here is derived from an EMBL/GenBank/DDBJ whole genome shotgun (WGS) entry which is preliminary data.</text>
</comment>
<dbReference type="InterPro" id="IPR018490">
    <property type="entry name" value="cNMP-bd_dom_sf"/>
</dbReference>
<dbReference type="CDD" id="cd05401">
    <property type="entry name" value="NT_GlnE_GlnD_like"/>
    <property type="match status" value="1"/>
</dbReference>
<sequence length="619" mass="66334">MTAVEPAGLAAFLAEHPPFEALGPEALDEIAHDAHVERFDDAALIHDGFKEPTDEVFVVVAGQVAVLWNDSRQASSDPDDILGPGDVFGFRAMLTGRSLGPRAVACGAATVARIPASLAGPAFATRSGARFLVETMVPDRRATDVPSYSSVDDLIEREPLLVDPDTTVGEVARWMTDRGVPAVVDLGGGRFGLITDAVLRARVLVDGRSASTPAREIMDTTAPVVHLDDTAAEALMLLLERDAEFLLVTDRAGVLRGVVCPRDFAISPITVGVSLHEQLRRATSIEELATFAGRVPPMLGDLLSRGLGAGRVIAVYSGFLDTIIRRAIGLVFARHPELSVDAFTWLSLGSNGRREAVLSSDVDSAVAFDDAVDAETVPAYRAAFAEVSGVLATAGLSADGHGTTAQAAMFSRTNADWRAAARQWLAAPADHNGAMMTSLLVDGRPIHGDPGLPAVSRVFNDLREHPGTMRLLLRESLAYRAKLRSAWFPARRQETFDIKTHGLLPVVNVARWAALSVGSAVLPTTERLRAASGSAMLPADSAATLIEVFDVLQRLRLRYQIRQYGAGEQPTDVVTLKWLSPLDRSVIAQAVREISAVQRRMDNVSNYVAVEEWASPGRA</sequence>
<dbReference type="SUPFAM" id="SSF54631">
    <property type="entry name" value="CBS-domain pair"/>
    <property type="match status" value="1"/>
</dbReference>
<dbReference type="Pfam" id="PF03445">
    <property type="entry name" value="DUF294"/>
    <property type="match status" value="1"/>
</dbReference>
<evidence type="ECO:0000313" key="5">
    <source>
        <dbReference type="EMBL" id="MDT0350857.1"/>
    </source>
</evidence>
<dbReference type="PROSITE" id="PS50042">
    <property type="entry name" value="CNMP_BINDING_3"/>
    <property type="match status" value="1"/>
</dbReference>
<accession>A0ABU2NA78</accession>
<evidence type="ECO:0000256" key="1">
    <source>
        <dbReference type="ARBA" id="ARBA00022737"/>
    </source>
</evidence>
<feature type="domain" description="CBS" evidence="4">
    <location>
        <begin position="218"/>
        <end position="275"/>
    </location>
</feature>
<dbReference type="Pfam" id="PF00571">
    <property type="entry name" value="CBS"/>
    <property type="match status" value="1"/>
</dbReference>
<dbReference type="InterPro" id="IPR000595">
    <property type="entry name" value="cNMP-bd_dom"/>
</dbReference>
<dbReference type="InterPro" id="IPR018821">
    <property type="entry name" value="DUF294_put_nucleoTrafse_sb-bd"/>
</dbReference>
<name>A0ABU2NA78_9PSEU</name>
<dbReference type="RefSeq" id="WP_311556879.1">
    <property type="nucleotide sequence ID" value="NZ_JAVREJ010000009.1"/>
</dbReference>
<dbReference type="Gene3D" id="3.10.580.10">
    <property type="entry name" value="CBS-domain"/>
    <property type="match status" value="1"/>
</dbReference>
<keyword evidence="2" id="KW-0129">CBS domain</keyword>
<gene>
    <name evidence="5" type="ORF">RM445_15095</name>
</gene>
<reference evidence="6" key="1">
    <citation type="submission" date="2023-07" db="EMBL/GenBank/DDBJ databases">
        <title>30 novel species of actinomycetes from the DSMZ collection.</title>
        <authorList>
            <person name="Nouioui I."/>
        </authorList>
    </citation>
    <scope>NUCLEOTIDE SEQUENCE [LARGE SCALE GENOMIC DNA]</scope>
    <source>
        <strain evidence="6">DSM 45834</strain>
    </source>
</reference>
<dbReference type="PROSITE" id="PS51371">
    <property type="entry name" value="CBS"/>
    <property type="match status" value="1"/>
</dbReference>
<organism evidence="5 6">
    <name type="scientific">Pseudonocardia charpentierae</name>
    <dbReference type="NCBI Taxonomy" id="3075545"/>
    <lineage>
        <taxon>Bacteria</taxon>
        <taxon>Bacillati</taxon>
        <taxon>Actinomycetota</taxon>
        <taxon>Actinomycetes</taxon>
        <taxon>Pseudonocardiales</taxon>
        <taxon>Pseudonocardiaceae</taxon>
        <taxon>Pseudonocardia</taxon>
    </lineage>
</organism>
<dbReference type="Proteomes" id="UP001183202">
    <property type="component" value="Unassembled WGS sequence"/>
</dbReference>
<evidence type="ECO:0000256" key="2">
    <source>
        <dbReference type="PROSITE-ProRule" id="PRU00703"/>
    </source>
</evidence>
<dbReference type="EMBL" id="JAVREJ010000009">
    <property type="protein sequence ID" value="MDT0350857.1"/>
    <property type="molecule type" value="Genomic_DNA"/>
</dbReference>
<dbReference type="CDD" id="cd00038">
    <property type="entry name" value="CAP_ED"/>
    <property type="match status" value="1"/>
</dbReference>
<dbReference type="SUPFAM" id="SSF51206">
    <property type="entry name" value="cAMP-binding domain-like"/>
    <property type="match status" value="1"/>
</dbReference>
<dbReference type="PANTHER" id="PTHR48108:SF26">
    <property type="entry name" value="CBS DOMAIN-CONTAINING PROTEIN DDB_G0289609"/>
    <property type="match status" value="1"/>
</dbReference>
<evidence type="ECO:0000313" key="6">
    <source>
        <dbReference type="Proteomes" id="UP001183202"/>
    </source>
</evidence>
<feature type="domain" description="Cyclic nucleotide-binding" evidence="3">
    <location>
        <begin position="51"/>
        <end position="110"/>
    </location>
</feature>
<dbReference type="InterPro" id="IPR000644">
    <property type="entry name" value="CBS_dom"/>
</dbReference>
<protein>
    <submittedName>
        <fullName evidence="5">Nucleotidyltransferase substrate binding domain-containing protein</fullName>
    </submittedName>
</protein>
<dbReference type="InterPro" id="IPR046342">
    <property type="entry name" value="CBS_dom_sf"/>
</dbReference>
<proteinExistence type="predicted"/>
<dbReference type="InterPro" id="IPR051462">
    <property type="entry name" value="CBS_domain-containing"/>
</dbReference>
<evidence type="ECO:0000259" key="3">
    <source>
        <dbReference type="PROSITE" id="PS50042"/>
    </source>
</evidence>
<keyword evidence="6" id="KW-1185">Reference proteome</keyword>
<dbReference type="Gene3D" id="2.60.120.10">
    <property type="entry name" value="Jelly Rolls"/>
    <property type="match status" value="1"/>
</dbReference>
<dbReference type="Pfam" id="PF10335">
    <property type="entry name" value="DUF294_C"/>
    <property type="match status" value="1"/>
</dbReference>
<keyword evidence="1" id="KW-0677">Repeat</keyword>